<evidence type="ECO:0000256" key="1">
    <source>
        <dbReference type="SAM" id="SignalP"/>
    </source>
</evidence>
<dbReference type="RefSeq" id="WP_173804674.1">
    <property type="nucleotide sequence ID" value="NZ_JABSNM010000005.1"/>
</dbReference>
<comment type="caution">
    <text evidence="3">The sequence shown here is derived from an EMBL/GenBank/DDBJ whole genome shotgun (WGS) entry which is preliminary data.</text>
</comment>
<accession>A0ABX2G1Q4</accession>
<keyword evidence="4" id="KW-1185">Reference proteome</keyword>
<name>A0ABX2G1Q4_9BURK</name>
<dbReference type="CDD" id="cd08545">
    <property type="entry name" value="YcnI_like"/>
    <property type="match status" value="1"/>
</dbReference>
<evidence type="ECO:0000313" key="3">
    <source>
        <dbReference type="EMBL" id="NRT55701.1"/>
    </source>
</evidence>
<dbReference type="Pfam" id="PF07987">
    <property type="entry name" value="DUF1775"/>
    <property type="match status" value="1"/>
</dbReference>
<proteinExistence type="predicted"/>
<gene>
    <name evidence="3" type="ORF">HNQ01_001431</name>
</gene>
<dbReference type="Proteomes" id="UP001516061">
    <property type="component" value="Unassembled WGS sequence"/>
</dbReference>
<keyword evidence="1" id="KW-0732">Signal</keyword>
<dbReference type="InterPro" id="IPR038507">
    <property type="entry name" value="YcnI-like_sf"/>
</dbReference>
<dbReference type="Gene3D" id="2.60.40.2230">
    <property type="entry name" value="Uncharacterised protein YcnI-like PF07987, DUF1775"/>
    <property type="match status" value="1"/>
</dbReference>
<feature type="chain" id="PRO_5045500657" evidence="1">
    <location>
        <begin position="23"/>
        <end position="181"/>
    </location>
</feature>
<evidence type="ECO:0000313" key="4">
    <source>
        <dbReference type="Proteomes" id="UP001516061"/>
    </source>
</evidence>
<protein>
    <submittedName>
        <fullName evidence="3">Uncharacterized protein YcnI</fullName>
    </submittedName>
</protein>
<dbReference type="InterPro" id="IPR012533">
    <property type="entry name" value="YcnI-copper_dom"/>
</dbReference>
<dbReference type="EMBL" id="JABSNM010000005">
    <property type="protein sequence ID" value="NRT55701.1"/>
    <property type="molecule type" value="Genomic_DNA"/>
</dbReference>
<reference evidence="3 4" key="1">
    <citation type="submission" date="2020-05" db="EMBL/GenBank/DDBJ databases">
        <title>Genomic Encyclopedia of Type Strains, Phase IV (KMG-V): Genome sequencing to study the core and pangenomes of soil and plant-associated prokaryotes.</title>
        <authorList>
            <person name="Whitman W."/>
        </authorList>
    </citation>
    <scope>NUCLEOTIDE SEQUENCE [LARGE SCALE GENOMIC DNA]</scope>
    <source>
        <strain evidence="3 4">C29</strain>
    </source>
</reference>
<feature type="signal peptide" evidence="1">
    <location>
        <begin position="1"/>
        <end position="22"/>
    </location>
</feature>
<sequence length="181" mass="19325">MSKILSRALLSSALFLCAGAHAHVTLVTPSAVAGSYHKAVLTIGHGCDGQPTHTVTVRIPAGFQGAKPAPKPGWTVTIRREPLARPYVSHGRTVTEDVTEIVWSARSDEARLPDDQFDEFAVRGQIAVAPGPMWFKVRQDCPAGQLDWSEVPADGGTSTRGLKAPAALLRVEPAEGEHAHH</sequence>
<evidence type="ECO:0000259" key="2">
    <source>
        <dbReference type="Pfam" id="PF07987"/>
    </source>
</evidence>
<feature type="domain" description="YncI copper-binding" evidence="2">
    <location>
        <begin position="23"/>
        <end position="171"/>
    </location>
</feature>
<organism evidence="3 4">
    <name type="scientific">Sphaerotilus uruguayifluvii</name>
    <dbReference type="NCBI Taxonomy" id="2735897"/>
    <lineage>
        <taxon>Bacteria</taxon>
        <taxon>Pseudomonadati</taxon>
        <taxon>Pseudomonadota</taxon>
        <taxon>Betaproteobacteria</taxon>
        <taxon>Burkholderiales</taxon>
        <taxon>Sphaerotilaceae</taxon>
        <taxon>Sphaerotilus</taxon>
    </lineage>
</organism>